<evidence type="ECO:0008006" key="4">
    <source>
        <dbReference type="Google" id="ProtNLM"/>
    </source>
</evidence>
<dbReference type="Proteomes" id="UP000823561">
    <property type="component" value="Chromosome 3"/>
</dbReference>
<sequence length="70" mass="7811">MSQLSSQHPSYPLPRLKLGSSCVLVCVCLQGGRSVAVQWAEKPTPYRFKRTGDNSSTQRPYSEPLRAETE</sequence>
<name>A0AAV6HCK7_9TELE</name>
<accession>A0AAV6HCK7</accession>
<comment type="caution">
    <text evidence="2">The sequence shown here is derived from an EMBL/GenBank/DDBJ whole genome shotgun (WGS) entry which is preliminary data.</text>
</comment>
<keyword evidence="3" id="KW-1185">Reference proteome</keyword>
<organism evidence="2 3">
    <name type="scientific">Alosa alosa</name>
    <name type="common">allis shad</name>
    <dbReference type="NCBI Taxonomy" id="278164"/>
    <lineage>
        <taxon>Eukaryota</taxon>
        <taxon>Metazoa</taxon>
        <taxon>Chordata</taxon>
        <taxon>Craniata</taxon>
        <taxon>Vertebrata</taxon>
        <taxon>Euteleostomi</taxon>
        <taxon>Actinopterygii</taxon>
        <taxon>Neopterygii</taxon>
        <taxon>Teleostei</taxon>
        <taxon>Clupei</taxon>
        <taxon>Clupeiformes</taxon>
        <taxon>Clupeoidei</taxon>
        <taxon>Clupeidae</taxon>
        <taxon>Alosa</taxon>
    </lineage>
</organism>
<dbReference type="AlphaFoldDB" id="A0AAV6HCK7"/>
<evidence type="ECO:0000256" key="1">
    <source>
        <dbReference type="SAM" id="MobiDB-lite"/>
    </source>
</evidence>
<dbReference type="EMBL" id="JADWDJ010000003">
    <property type="protein sequence ID" value="KAG5283211.1"/>
    <property type="molecule type" value="Genomic_DNA"/>
</dbReference>
<feature type="region of interest" description="Disordered" evidence="1">
    <location>
        <begin position="46"/>
        <end position="70"/>
    </location>
</feature>
<evidence type="ECO:0000313" key="3">
    <source>
        <dbReference type="Proteomes" id="UP000823561"/>
    </source>
</evidence>
<evidence type="ECO:0000313" key="2">
    <source>
        <dbReference type="EMBL" id="KAG5283211.1"/>
    </source>
</evidence>
<reference evidence="2" key="1">
    <citation type="submission" date="2020-10" db="EMBL/GenBank/DDBJ databases">
        <title>Chromosome-scale genome assembly of the Allis shad, Alosa alosa.</title>
        <authorList>
            <person name="Margot Z."/>
            <person name="Christophe K."/>
            <person name="Cabau C."/>
            <person name="Louis A."/>
            <person name="Berthelot C."/>
            <person name="Parey E."/>
            <person name="Roest Crollius H."/>
            <person name="Montfort J."/>
            <person name="Robinson-Rechavi M."/>
            <person name="Bucao C."/>
            <person name="Bouchez O."/>
            <person name="Gislard M."/>
            <person name="Lluch J."/>
            <person name="Milhes M."/>
            <person name="Lampietro C."/>
            <person name="Lopez Roques C."/>
            <person name="Donnadieu C."/>
            <person name="Braasch I."/>
            <person name="Desvignes T."/>
            <person name="Postlethwait J."/>
            <person name="Bobe J."/>
            <person name="Guiguen Y."/>
        </authorList>
    </citation>
    <scope>NUCLEOTIDE SEQUENCE</scope>
    <source>
        <strain evidence="2">M-15738</strain>
        <tissue evidence="2">Blood</tissue>
    </source>
</reference>
<protein>
    <recommendedName>
        <fullName evidence="4">Secreted protein</fullName>
    </recommendedName>
</protein>
<gene>
    <name evidence="2" type="ORF">AALO_G00039600</name>
</gene>
<proteinExistence type="predicted"/>